<organism evidence="2 3">
    <name type="scientific">Polychaeton citri CBS 116435</name>
    <dbReference type="NCBI Taxonomy" id="1314669"/>
    <lineage>
        <taxon>Eukaryota</taxon>
        <taxon>Fungi</taxon>
        <taxon>Dikarya</taxon>
        <taxon>Ascomycota</taxon>
        <taxon>Pezizomycotina</taxon>
        <taxon>Dothideomycetes</taxon>
        <taxon>Dothideomycetidae</taxon>
        <taxon>Capnodiales</taxon>
        <taxon>Capnodiaceae</taxon>
        <taxon>Polychaeton</taxon>
    </lineage>
</organism>
<evidence type="ECO:0000256" key="1">
    <source>
        <dbReference type="SAM" id="MobiDB-lite"/>
    </source>
</evidence>
<accession>A0A9P4UR58</accession>
<dbReference type="Proteomes" id="UP000799441">
    <property type="component" value="Unassembled WGS sequence"/>
</dbReference>
<feature type="region of interest" description="Disordered" evidence="1">
    <location>
        <begin position="12"/>
        <end position="39"/>
    </location>
</feature>
<protein>
    <submittedName>
        <fullName evidence="2">Uncharacterized protein</fullName>
    </submittedName>
</protein>
<proteinExistence type="predicted"/>
<comment type="caution">
    <text evidence="2">The sequence shown here is derived from an EMBL/GenBank/DDBJ whole genome shotgun (WGS) entry which is preliminary data.</text>
</comment>
<sequence>MYNILLARGAQQPTGQWAERQAQPQDSGRLSSRRDGSPAACLNKRVHSTASAKYRKRPPTTTTHYIHGILPSVMQNDQPVKADAVSLRAQYRMQCLVDAQRSFALMLLVYAIHEREIDAHGLKCHHIEPGAAVQRVRDMTLLAQAHAESIPVRGLCKKL</sequence>
<evidence type="ECO:0000313" key="3">
    <source>
        <dbReference type="Proteomes" id="UP000799441"/>
    </source>
</evidence>
<evidence type="ECO:0000313" key="2">
    <source>
        <dbReference type="EMBL" id="KAF2725262.1"/>
    </source>
</evidence>
<dbReference type="EMBL" id="MU003768">
    <property type="protein sequence ID" value="KAF2725262.1"/>
    <property type="molecule type" value="Genomic_DNA"/>
</dbReference>
<reference evidence="2" key="1">
    <citation type="journal article" date="2020" name="Stud. Mycol.">
        <title>101 Dothideomycetes genomes: a test case for predicting lifestyles and emergence of pathogens.</title>
        <authorList>
            <person name="Haridas S."/>
            <person name="Albert R."/>
            <person name="Binder M."/>
            <person name="Bloem J."/>
            <person name="Labutti K."/>
            <person name="Salamov A."/>
            <person name="Andreopoulos B."/>
            <person name="Baker S."/>
            <person name="Barry K."/>
            <person name="Bills G."/>
            <person name="Bluhm B."/>
            <person name="Cannon C."/>
            <person name="Castanera R."/>
            <person name="Culley D."/>
            <person name="Daum C."/>
            <person name="Ezra D."/>
            <person name="Gonzalez J."/>
            <person name="Henrissat B."/>
            <person name="Kuo A."/>
            <person name="Liang C."/>
            <person name="Lipzen A."/>
            <person name="Lutzoni F."/>
            <person name="Magnuson J."/>
            <person name="Mondo S."/>
            <person name="Nolan M."/>
            <person name="Ohm R."/>
            <person name="Pangilinan J."/>
            <person name="Park H.-J."/>
            <person name="Ramirez L."/>
            <person name="Alfaro M."/>
            <person name="Sun H."/>
            <person name="Tritt A."/>
            <person name="Yoshinaga Y."/>
            <person name="Zwiers L.-H."/>
            <person name="Turgeon B."/>
            <person name="Goodwin S."/>
            <person name="Spatafora J."/>
            <person name="Crous P."/>
            <person name="Grigoriev I."/>
        </authorList>
    </citation>
    <scope>NUCLEOTIDE SEQUENCE</scope>
    <source>
        <strain evidence="2">CBS 116435</strain>
    </source>
</reference>
<name>A0A9P4UR58_9PEZI</name>
<dbReference type="AlphaFoldDB" id="A0A9P4UR58"/>
<keyword evidence="3" id="KW-1185">Reference proteome</keyword>
<gene>
    <name evidence="2" type="ORF">K431DRAFT_330351</name>
</gene>